<dbReference type="Proteomes" id="UP000549971">
    <property type="component" value="Unassembled WGS sequence"/>
</dbReference>
<keyword evidence="3" id="KW-1185">Reference proteome</keyword>
<dbReference type="Pfam" id="PF01909">
    <property type="entry name" value="NTP_transf_2"/>
    <property type="match status" value="1"/>
</dbReference>
<evidence type="ECO:0000259" key="1">
    <source>
        <dbReference type="Pfam" id="PF01909"/>
    </source>
</evidence>
<accession>A0A7W9JAB5</accession>
<dbReference type="AlphaFoldDB" id="A0A7W9JAB5"/>
<feature type="domain" description="Polymerase nucleotidyl transferase" evidence="1">
    <location>
        <begin position="105"/>
        <end position="132"/>
    </location>
</feature>
<comment type="caution">
    <text evidence="2">The sequence shown here is derived from an EMBL/GenBank/DDBJ whole genome shotgun (WGS) entry which is preliminary data.</text>
</comment>
<proteinExistence type="predicted"/>
<evidence type="ECO:0000313" key="3">
    <source>
        <dbReference type="Proteomes" id="UP000549971"/>
    </source>
</evidence>
<keyword evidence="2" id="KW-0808">Transferase</keyword>
<protein>
    <submittedName>
        <fullName evidence="2">Putative nucleotidyltransferase</fullName>
    </submittedName>
</protein>
<dbReference type="Gene3D" id="3.30.460.10">
    <property type="entry name" value="Beta Polymerase, domain 2"/>
    <property type="match status" value="1"/>
</dbReference>
<dbReference type="InterPro" id="IPR043519">
    <property type="entry name" value="NT_sf"/>
</dbReference>
<dbReference type="InterPro" id="IPR002934">
    <property type="entry name" value="Polymerase_NTP_transf_dom"/>
</dbReference>
<sequence>MSLPINTVIPTLDGLVLTVLARTTQPLTGRRVHQLASGGSETGTRRVLHRLAATGLVIANQVGGSIQFSLNREHLAARPVIELTRLRQELFDRIGTAIKDWAVPPIHAGVFGSTARGDGDLDSDVDLLLVHRYDDLPPQWTDQVGELAEQVHAWTGNHLQTYALSNADLGRHFAAAEPILNDWLTDSVAVYGPQFRHLRNEIMHGGQE</sequence>
<organism evidence="2 3">
    <name type="scientific">Kribbella italica</name>
    <dbReference type="NCBI Taxonomy" id="1540520"/>
    <lineage>
        <taxon>Bacteria</taxon>
        <taxon>Bacillati</taxon>
        <taxon>Actinomycetota</taxon>
        <taxon>Actinomycetes</taxon>
        <taxon>Propionibacteriales</taxon>
        <taxon>Kribbellaceae</taxon>
        <taxon>Kribbella</taxon>
    </lineage>
</organism>
<dbReference type="SUPFAM" id="SSF81301">
    <property type="entry name" value="Nucleotidyltransferase"/>
    <property type="match status" value="1"/>
</dbReference>
<dbReference type="EMBL" id="JACHMY010000001">
    <property type="protein sequence ID" value="MBB5838534.1"/>
    <property type="molecule type" value="Genomic_DNA"/>
</dbReference>
<gene>
    <name evidence="2" type="ORF">HDA39_005268</name>
</gene>
<dbReference type="GO" id="GO:0016779">
    <property type="term" value="F:nucleotidyltransferase activity"/>
    <property type="evidence" value="ECO:0007669"/>
    <property type="project" value="InterPro"/>
</dbReference>
<evidence type="ECO:0000313" key="2">
    <source>
        <dbReference type="EMBL" id="MBB5838534.1"/>
    </source>
</evidence>
<reference evidence="2 3" key="1">
    <citation type="submission" date="2020-08" db="EMBL/GenBank/DDBJ databases">
        <title>Sequencing the genomes of 1000 actinobacteria strains.</title>
        <authorList>
            <person name="Klenk H.-P."/>
        </authorList>
    </citation>
    <scope>NUCLEOTIDE SEQUENCE [LARGE SCALE GENOMIC DNA]</scope>
    <source>
        <strain evidence="2 3">DSM 28967</strain>
    </source>
</reference>
<name>A0A7W9JAB5_9ACTN</name>
<dbReference type="RefSeq" id="WP_184799406.1">
    <property type="nucleotide sequence ID" value="NZ_JACHMY010000001.1"/>
</dbReference>